<dbReference type="RefSeq" id="WP_264960169.1">
    <property type="nucleotide sequence ID" value="NZ_JAPDUQ010000003.1"/>
</dbReference>
<dbReference type="AlphaFoldDB" id="A0AAW5TXC0"/>
<name>A0AAW5TXC0_9BACT</name>
<dbReference type="Proteomes" id="UP001209074">
    <property type="component" value="Unassembled WGS sequence"/>
</dbReference>
<reference evidence="1" key="1">
    <citation type="submission" date="2022-11" db="EMBL/GenBank/DDBJ databases">
        <title>Genomic repertoires linked with pathogenic potency of arthritogenic Prevotella copri isolated from the gut of rheumatoid arthritis patients.</title>
        <authorList>
            <person name="Nii T."/>
            <person name="Maeda Y."/>
            <person name="Motooka D."/>
            <person name="Naito M."/>
            <person name="Matsumoto Y."/>
            <person name="Ogawa T."/>
            <person name="Oguro-Igashira E."/>
            <person name="Kishikawa T."/>
            <person name="Yamashita M."/>
            <person name="Koizumi S."/>
            <person name="Kurakawa T."/>
            <person name="Okumura R."/>
            <person name="Kayama H."/>
            <person name="Murakami M."/>
            <person name="Sakaguchi T."/>
            <person name="Das B."/>
            <person name="Nakamura S."/>
            <person name="Okada Y."/>
            <person name="Kumanogoh A."/>
            <person name="Takeda K."/>
        </authorList>
    </citation>
    <scope>NUCLEOTIDE SEQUENCE</scope>
    <source>
        <strain evidence="1">N016-13</strain>
    </source>
</reference>
<proteinExistence type="predicted"/>
<gene>
    <name evidence="1" type="ORF">ONT05_09490</name>
</gene>
<accession>A0AAW5TXC0</accession>
<evidence type="ECO:0000313" key="2">
    <source>
        <dbReference type="Proteomes" id="UP001209074"/>
    </source>
</evidence>
<evidence type="ECO:0000313" key="1">
    <source>
        <dbReference type="EMBL" id="MCW4093791.1"/>
    </source>
</evidence>
<sequence length="122" mass="14483">MFDKHTEAECMDIFDCWIYIVKNMNMFEQMPFSEKYPVFRKLAEIGDLRKLSREELELYDEDIKNMRDIYATRMFDEKKGMEKGMAKEKIATAYRLLSMGLSEAQVATATELPLEEIQKMKE</sequence>
<dbReference type="EMBL" id="JAPDUS010000015">
    <property type="protein sequence ID" value="MCW4093791.1"/>
    <property type="molecule type" value="Genomic_DNA"/>
</dbReference>
<protein>
    <submittedName>
        <fullName evidence="1">PD-(D/E)XK nuclease family transposase</fullName>
    </submittedName>
</protein>
<comment type="caution">
    <text evidence="1">The sequence shown here is derived from an EMBL/GenBank/DDBJ whole genome shotgun (WGS) entry which is preliminary data.</text>
</comment>
<organism evidence="1 2">
    <name type="scientific">Segatella copri</name>
    <dbReference type="NCBI Taxonomy" id="165179"/>
    <lineage>
        <taxon>Bacteria</taxon>
        <taxon>Pseudomonadati</taxon>
        <taxon>Bacteroidota</taxon>
        <taxon>Bacteroidia</taxon>
        <taxon>Bacteroidales</taxon>
        <taxon>Prevotellaceae</taxon>
        <taxon>Segatella</taxon>
    </lineage>
</organism>
<dbReference type="Pfam" id="PF12784">
    <property type="entry name" value="PDDEXK_2"/>
    <property type="match status" value="1"/>
</dbReference>